<evidence type="ECO:0000256" key="1">
    <source>
        <dbReference type="SAM" id="MobiDB-lite"/>
    </source>
</evidence>
<organism evidence="2 3">
    <name type="scientific">Dorcoceras hygrometricum</name>
    <dbReference type="NCBI Taxonomy" id="472368"/>
    <lineage>
        <taxon>Eukaryota</taxon>
        <taxon>Viridiplantae</taxon>
        <taxon>Streptophyta</taxon>
        <taxon>Embryophyta</taxon>
        <taxon>Tracheophyta</taxon>
        <taxon>Spermatophyta</taxon>
        <taxon>Magnoliopsida</taxon>
        <taxon>eudicotyledons</taxon>
        <taxon>Gunneridae</taxon>
        <taxon>Pentapetalae</taxon>
        <taxon>asterids</taxon>
        <taxon>lamiids</taxon>
        <taxon>Lamiales</taxon>
        <taxon>Gesneriaceae</taxon>
        <taxon>Didymocarpoideae</taxon>
        <taxon>Trichosporeae</taxon>
        <taxon>Loxocarpinae</taxon>
        <taxon>Dorcoceras</taxon>
    </lineage>
</organism>
<evidence type="ECO:0000313" key="3">
    <source>
        <dbReference type="Proteomes" id="UP000250235"/>
    </source>
</evidence>
<dbReference type="EMBL" id="KV000461">
    <property type="protein sequence ID" value="KZV40287.1"/>
    <property type="molecule type" value="Genomic_DNA"/>
</dbReference>
<sequence>MAFSQIINFNSGPDLSYTQSYTSILRLGLPSRDTPDAPITTSGPKNRAARPRPPTYAARSGESPEDSCSAREYFPRIRSRLQESNQHTSLPLWTMRSPGIVESISLKILINTGVISAEISALAHRVSSRESRVSIGGVSPNTLSASSDVICDYRHYEDPSPTHQQSRRPDDPTTRRSRGIRTYSPVPDARRARGPRRGDSSSAELFGYIKWRRLWEFEEEDIRCHQRGLELSVVGRTVTQIVPLRDQQVVLYSSADHLNDIVSFYIYSCDWSLMHKDQQVVLYSSADHSNDTVSLYTKISSEIVTTQILLAEPLGSLAFKMVQVRQLMEKQQVELESADGWRCVYPRPTFSVS</sequence>
<name>A0A2Z7C6T5_9LAMI</name>
<protein>
    <submittedName>
        <fullName evidence="2">Uncharacterized protein</fullName>
    </submittedName>
</protein>
<feature type="region of interest" description="Disordered" evidence="1">
    <location>
        <begin position="32"/>
        <end position="68"/>
    </location>
</feature>
<proteinExistence type="predicted"/>
<feature type="region of interest" description="Disordered" evidence="1">
    <location>
        <begin position="154"/>
        <end position="200"/>
    </location>
</feature>
<feature type="compositionally biased region" description="Basic and acidic residues" evidence="1">
    <location>
        <begin position="188"/>
        <end position="199"/>
    </location>
</feature>
<dbReference type="Proteomes" id="UP000250235">
    <property type="component" value="Unassembled WGS sequence"/>
</dbReference>
<reference evidence="2 3" key="1">
    <citation type="journal article" date="2015" name="Proc. Natl. Acad. Sci. U.S.A.">
        <title>The resurrection genome of Boea hygrometrica: A blueprint for survival of dehydration.</title>
        <authorList>
            <person name="Xiao L."/>
            <person name="Yang G."/>
            <person name="Zhang L."/>
            <person name="Yang X."/>
            <person name="Zhao S."/>
            <person name="Ji Z."/>
            <person name="Zhou Q."/>
            <person name="Hu M."/>
            <person name="Wang Y."/>
            <person name="Chen M."/>
            <person name="Xu Y."/>
            <person name="Jin H."/>
            <person name="Xiao X."/>
            <person name="Hu G."/>
            <person name="Bao F."/>
            <person name="Hu Y."/>
            <person name="Wan P."/>
            <person name="Li L."/>
            <person name="Deng X."/>
            <person name="Kuang T."/>
            <person name="Xiang C."/>
            <person name="Zhu J.K."/>
            <person name="Oliver M.J."/>
            <person name="He Y."/>
        </authorList>
    </citation>
    <scope>NUCLEOTIDE SEQUENCE [LARGE SCALE GENOMIC DNA]</scope>
    <source>
        <strain evidence="3">cv. XS01</strain>
    </source>
</reference>
<evidence type="ECO:0000313" key="2">
    <source>
        <dbReference type="EMBL" id="KZV40287.1"/>
    </source>
</evidence>
<gene>
    <name evidence="2" type="ORF">F511_25063</name>
</gene>
<keyword evidence="3" id="KW-1185">Reference proteome</keyword>
<dbReference type="AlphaFoldDB" id="A0A2Z7C6T5"/>
<accession>A0A2Z7C6T5</accession>